<dbReference type="RefSeq" id="WP_252437505.1">
    <property type="nucleotide sequence ID" value="NZ_JAGSOV010000023.1"/>
</dbReference>
<gene>
    <name evidence="1" type="ORF">KDL28_11155</name>
</gene>
<protein>
    <submittedName>
        <fullName evidence="1">Uncharacterized protein</fullName>
    </submittedName>
</protein>
<proteinExistence type="predicted"/>
<evidence type="ECO:0000313" key="1">
    <source>
        <dbReference type="EMBL" id="MCO1655610.1"/>
    </source>
</evidence>
<organism evidence="1 2">
    <name type="scientific">Pseudonocardia humida</name>
    <dbReference type="NCBI Taxonomy" id="2800819"/>
    <lineage>
        <taxon>Bacteria</taxon>
        <taxon>Bacillati</taxon>
        <taxon>Actinomycetota</taxon>
        <taxon>Actinomycetes</taxon>
        <taxon>Pseudonocardiales</taxon>
        <taxon>Pseudonocardiaceae</taxon>
        <taxon>Pseudonocardia</taxon>
    </lineage>
</organism>
<keyword evidence="2" id="KW-1185">Reference proteome</keyword>
<comment type="caution">
    <text evidence="1">The sequence shown here is derived from an EMBL/GenBank/DDBJ whole genome shotgun (WGS) entry which is preliminary data.</text>
</comment>
<name>A0ABT0ZY63_9PSEU</name>
<reference evidence="1" key="1">
    <citation type="submission" date="2021-04" db="EMBL/GenBank/DDBJ databases">
        <title>Pseudonocardia sp. nov., isolated from sandy soil of mangrove forest.</title>
        <authorList>
            <person name="Zan Z."/>
            <person name="Huang R."/>
            <person name="Liu W."/>
        </authorList>
    </citation>
    <scope>NUCLEOTIDE SEQUENCE</scope>
    <source>
        <strain evidence="1">S2-4</strain>
    </source>
</reference>
<dbReference type="Proteomes" id="UP001165283">
    <property type="component" value="Unassembled WGS sequence"/>
</dbReference>
<evidence type="ECO:0000313" key="2">
    <source>
        <dbReference type="Proteomes" id="UP001165283"/>
    </source>
</evidence>
<accession>A0ABT0ZY63</accession>
<sequence>MDAERKRSLAPWAAAVAAAATVAAVVLPAGWGSGSGPGPPAPFRPAPQVLDRQAQSLDRCVGALGAAGLAAHYPERGDWRPLAGHRDDGVLVTLLDGEVPFVCATGPSVVEVSDPRAAVPVDRALLVLSTPGGVLAAVAQAGERVEVTAAGERPKAWAGDRYFVRVGSGPITDPGQLAVAIGDAGGVRAVGAPARLAPPAVRVVDRRSVPPDRSAGAADLLRRCLAEAGADPASGGWETAQVVAYRRGDQPASLLVAAGGSGVGGCSVAPGEVTPFRPWGPGVADGDARPFNWLGPLPDLGPDLVGGPVRAEVVRMEVAARDGPLWQVVVAGGTFAGQAPPGAPADPRALTVRAFDADDALLWEGPAAG</sequence>
<dbReference type="EMBL" id="JAGSOV010000023">
    <property type="protein sequence ID" value="MCO1655610.1"/>
    <property type="molecule type" value="Genomic_DNA"/>
</dbReference>